<keyword evidence="3" id="KW-1185">Reference proteome</keyword>
<dbReference type="HOGENOM" id="CLU_561092_0_0_7"/>
<name>A5GBP0_GEOUR</name>
<dbReference type="AlphaFoldDB" id="A5GBP0"/>
<keyword evidence="1" id="KW-1133">Transmembrane helix</keyword>
<sequence>MQDPIKLITEYERTFFSILDEFFIRATGSTATAFSTIDNFADTIRSRAQQIAPRSWDAFVWLEEQLRQLYGKNAGEAFRLAKQLGGMKLVLGGGSRFLGSQLNSVSTSILYSDTVFVPDPVMPWLERERTEEKFRHVSLIQNVHALLHIKPLIDANFQNPAVLVFPSMEKILEDKDEYTKDGISHLIGCVFSASLDEKLETLEEVLDYANRNPEKFLSTVDRNHLFVAPGGPVDEPLVDALQRYQVEMETWRSKEWLDIFARIPEHQRVFNGICERLTPQYHLLENAEELGCHPLMCLDQHAHYYKIVATANNARLEKTGLINPRTNALIEALASQRLDWLGDISIDTLIRLREDNENVGFRKRLQDAVGRLHESVLTDIDKVAAEVCHEITIAIAEHEKQQRDIKEKYRRIHGQTAVMAIAATGVGLFPALAPFLATAAPFALMTKYGYDKISECAEKRTLTKSLVGVLATAKSGK</sequence>
<organism evidence="2 3">
    <name type="scientific">Geotalea uraniireducens (strain Rf4)</name>
    <name type="common">Geobacter uraniireducens</name>
    <dbReference type="NCBI Taxonomy" id="351605"/>
    <lineage>
        <taxon>Bacteria</taxon>
        <taxon>Pseudomonadati</taxon>
        <taxon>Thermodesulfobacteriota</taxon>
        <taxon>Desulfuromonadia</taxon>
        <taxon>Geobacterales</taxon>
        <taxon>Geobacteraceae</taxon>
        <taxon>Geotalea</taxon>
    </lineage>
</organism>
<feature type="transmembrane region" description="Helical" evidence="1">
    <location>
        <begin position="417"/>
        <end position="444"/>
    </location>
</feature>
<proteinExistence type="predicted"/>
<dbReference type="RefSeq" id="WP_011937724.1">
    <property type="nucleotide sequence ID" value="NC_009483.1"/>
</dbReference>
<dbReference type="STRING" id="351605.Gura_0792"/>
<accession>A5GBP0</accession>
<evidence type="ECO:0000313" key="2">
    <source>
        <dbReference type="EMBL" id="ABQ25000.1"/>
    </source>
</evidence>
<gene>
    <name evidence="2" type="ordered locus">Gura_0792</name>
</gene>
<reference evidence="2 3" key="1">
    <citation type="submission" date="2007-05" db="EMBL/GenBank/DDBJ databases">
        <title>Complete sequence of Geobacter uraniireducens Rf4.</title>
        <authorList>
            <consortium name="US DOE Joint Genome Institute"/>
            <person name="Copeland A."/>
            <person name="Lucas S."/>
            <person name="Lapidus A."/>
            <person name="Barry K."/>
            <person name="Detter J.C."/>
            <person name="Glavina del Rio T."/>
            <person name="Hammon N."/>
            <person name="Israni S."/>
            <person name="Dalin E."/>
            <person name="Tice H."/>
            <person name="Pitluck S."/>
            <person name="Chertkov O."/>
            <person name="Brettin T."/>
            <person name="Bruce D."/>
            <person name="Han C."/>
            <person name="Schmutz J."/>
            <person name="Larimer F."/>
            <person name="Land M."/>
            <person name="Hauser L."/>
            <person name="Kyrpides N."/>
            <person name="Mikhailova N."/>
            <person name="Shelobolina E."/>
            <person name="Aklujkar M."/>
            <person name="Lovley D."/>
            <person name="Richardson P."/>
        </authorList>
    </citation>
    <scope>NUCLEOTIDE SEQUENCE [LARGE SCALE GENOMIC DNA]</scope>
    <source>
        <strain evidence="2 3">Rf4</strain>
    </source>
</reference>
<dbReference type="OrthoDB" id="6058892at2"/>
<keyword evidence="1" id="KW-0472">Membrane</keyword>
<dbReference type="EMBL" id="CP000698">
    <property type="protein sequence ID" value="ABQ25000.1"/>
    <property type="molecule type" value="Genomic_DNA"/>
</dbReference>
<dbReference type="Proteomes" id="UP000006695">
    <property type="component" value="Chromosome"/>
</dbReference>
<protein>
    <submittedName>
        <fullName evidence="2">Uncharacterized protein</fullName>
    </submittedName>
</protein>
<evidence type="ECO:0000313" key="3">
    <source>
        <dbReference type="Proteomes" id="UP000006695"/>
    </source>
</evidence>
<evidence type="ECO:0000256" key="1">
    <source>
        <dbReference type="SAM" id="Phobius"/>
    </source>
</evidence>
<keyword evidence="1" id="KW-0812">Transmembrane</keyword>
<dbReference type="KEGG" id="gur:Gura_0792"/>